<dbReference type="CDD" id="cd02208">
    <property type="entry name" value="cupin_RmlC-like"/>
    <property type="match status" value="1"/>
</dbReference>
<dbReference type="AlphaFoldDB" id="A0A8J3HWC2"/>
<dbReference type="Pfam" id="PF07883">
    <property type="entry name" value="Cupin_2"/>
    <property type="match status" value="1"/>
</dbReference>
<keyword evidence="3" id="KW-1185">Reference proteome</keyword>
<evidence type="ECO:0000313" key="2">
    <source>
        <dbReference type="EMBL" id="GHO42053.1"/>
    </source>
</evidence>
<dbReference type="InterPro" id="IPR014710">
    <property type="entry name" value="RmlC-like_jellyroll"/>
</dbReference>
<dbReference type="EMBL" id="BNJF01000001">
    <property type="protein sequence ID" value="GHO42053.1"/>
    <property type="molecule type" value="Genomic_DNA"/>
</dbReference>
<gene>
    <name evidence="2" type="ORF">KSX_02160</name>
</gene>
<protein>
    <recommendedName>
        <fullName evidence="1">Cupin type-2 domain-containing protein</fullName>
    </recommendedName>
</protein>
<sequence length="183" mass="20903">MVRAGDEFYDPIRGQRLIFRKTARESKGELVEVEAFYRPGSEAPPEHIHPQQEEYFKVLAGSIETRVNNRKKRYEAGESFRIPAGAAHQMWNGDSTEACLLWQTRPALHTDEFLEMMWGLAQAGKTNKAGLPNLLQLAVILQQYRREFRPVRPPLIVQKVVFVLLASLGRLCGYRAIHTLKGD</sequence>
<dbReference type="Gene3D" id="2.60.120.10">
    <property type="entry name" value="Jelly Rolls"/>
    <property type="match status" value="1"/>
</dbReference>
<dbReference type="InterPro" id="IPR011051">
    <property type="entry name" value="RmlC_Cupin_sf"/>
</dbReference>
<dbReference type="RefSeq" id="WP_220191644.1">
    <property type="nucleotide sequence ID" value="NZ_BNJF01000001.1"/>
</dbReference>
<comment type="caution">
    <text evidence="2">The sequence shown here is derived from an EMBL/GenBank/DDBJ whole genome shotgun (WGS) entry which is preliminary data.</text>
</comment>
<name>A0A8J3HWC2_9CHLR</name>
<evidence type="ECO:0000313" key="3">
    <source>
        <dbReference type="Proteomes" id="UP000612362"/>
    </source>
</evidence>
<dbReference type="InterPro" id="IPR013096">
    <property type="entry name" value="Cupin_2"/>
</dbReference>
<accession>A0A8J3HWC2</accession>
<dbReference type="Proteomes" id="UP000612362">
    <property type="component" value="Unassembled WGS sequence"/>
</dbReference>
<dbReference type="SUPFAM" id="SSF51182">
    <property type="entry name" value="RmlC-like cupins"/>
    <property type="match status" value="1"/>
</dbReference>
<evidence type="ECO:0000259" key="1">
    <source>
        <dbReference type="Pfam" id="PF07883"/>
    </source>
</evidence>
<reference evidence="2" key="1">
    <citation type="submission" date="2020-10" db="EMBL/GenBank/DDBJ databases">
        <title>Taxonomic study of unclassified bacteria belonging to the class Ktedonobacteria.</title>
        <authorList>
            <person name="Yabe S."/>
            <person name="Wang C.M."/>
            <person name="Zheng Y."/>
            <person name="Sakai Y."/>
            <person name="Cavaletti L."/>
            <person name="Monciardini P."/>
            <person name="Donadio S."/>
        </authorList>
    </citation>
    <scope>NUCLEOTIDE SEQUENCE</scope>
    <source>
        <strain evidence="2">SOSP1-1</strain>
    </source>
</reference>
<organism evidence="2 3">
    <name type="scientific">Ktedonospora formicarum</name>
    <dbReference type="NCBI Taxonomy" id="2778364"/>
    <lineage>
        <taxon>Bacteria</taxon>
        <taxon>Bacillati</taxon>
        <taxon>Chloroflexota</taxon>
        <taxon>Ktedonobacteria</taxon>
        <taxon>Ktedonobacterales</taxon>
        <taxon>Ktedonobacteraceae</taxon>
        <taxon>Ktedonospora</taxon>
    </lineage>
</organism>
<feature type="domain" description="Cupin type-2" evidence="1">
    <location>
        <begin position="37"/>
        <end position="102"/>
    </location>
</feature>
<proteinExistence type="predicted"/>